<dbReference type="Pfam" id="PF00041">
    <property type="entry name" value="fn3"/>
    <property type="match status" value="1"/>
</dbReference>
<reference evidence="3" key="1">
    <citation type="submission" date="2025-08" db="UniProtKB">
        <authorList>
            <consortium name="RefSeq"/>
        </authorList>
    </citation>
    <scope>IDENTIFICATION</scope>
    <source>
        <tissue evidence="3">Gonads</tissue>
    </source>
</reference>
<feature type="domain" description="Fibronectin type-III" evidence="1">
    <location>
        <begin position="24"/>
        <end position="128"/>
    </location>
</feature>
<dbReference type="Proteomes" id="UP000504635">
    <property type="component" value="Unplaced"/>
</dbReference>
<evidence type="ECO:0000259" key="1">
    <source>
        <dbReference type="PROSITE" id="PS50853"/>
    </source>
</evidence>
<accession>A0A6J2YTX1</accession>
<dbReference type="PANTHER" id="PTHR14131">
    <property type="entry name" value="ANOSMIN"/>
    <property type="match status" value="1"/>
</dbReference>
<gene>
    <name evidence="3" type="primary">LOC115891259</name>
</gene>
<name>A0A6J2YTX1_SITOR</name>
<evidence type="ECO:0000313" key="3">
    <source>
        <dbReference type="RefSeq" id="XP_030767553.1"/>
    </source>
</evidence>
<dbReference type="InterPro" id="IPR036116">
    <property type="entry name" value="FN3_sf"/>
</dbReference>
<protein>
    <submittedName>
        <fullName evidence="3">Anosmin-1 isoform X2</fullName>
    </submittedName>
</protein>
<dbReference type="InterPro" id="IPR042447">
    <property type="entry name" value="Anosmin-1"/>
</dbReference>
<dbReference type="GO" id="GO:0030182">
    <property type="term" value="P:neuron differentiation"/>
    <property type="evidence" value="ECO:0007669"/>
    <property type="project" value="TreeGrafter"/>
</dbReference>
<dbReference type="GO" id="GO:0009986">
    <property type="term" value="C:cell surface"/>
    <property type="evidence" value="ECO:0007669"/>
    <property type="project" value="TreeGrafter"/>
</dbReference>
<dbReference type="PROSITE" id="PS50853">
    <property type="entry name" value="FN3"/>
    <property type="match status" value="2"/>
</dbReference>
<evidence type="ECO:0000313" key="2">
    <source>
        <dbReference type="Proteomes" id="UP000504635"/>
    </source>
</evidence>
<dbReference type="RefSeq" id="XP_030767553.1">
    <property type="nucleotide sequence ID" value="XM_030911693.1"/>
</dbReference>
<keyword evidence="2" id="KW-1185">Reference proteome</keyword>
<dbReference type="InterPro" id="IPR013783">
    <property type="entry name" value="Ig-like_fold"/>
</dbReference>
<dbReference type="CDD" id="cd00063">
    <property type="entry name" value="FN3"/>
    <property type="match status" value="2"/>
</dbReference>
<dbReference type="PANTHER" id="PTHR14131:SF5">
    <property type="entry name" value="ANOSMIN-1"/>
    <property type="match status" value="1"/>
</dbReference>
<sequence>MLCSSLWNYLSRARPIVICCVPGIPREIIITELRKRAVHIQWTKKSHYNLNNSSTVIFLIEERHHPGKHYTEAKLTKWTPFLTTDKTECFLKKAIKPGNWYQFKIAAVNENGTKGYSKTSYPFSTSVSPKPPKKPLDIAVSRLYKTKNGSINAELKWKEPPSDLPVQKYKLFWSIRLHGIKALDSVFVRHQFVSKEQKTFLLKNLSANSEYFLQLQAISQFGKQRLKSDKSNLLLNTTLYKKGVP</sequence>
<proteinExistence type="predicted"/>
<dbReference type="GeneID" id="115891259"/>
<dbReference type="Gene3D" id="2.60.40.10">
    <property type="entry name" value="Immunoglobulins"/>
    <property type="match status" value="2"/>
</dbReference>
<organism evidence="2 3">
    <name type="scientific">Sitophilus oryzae</name>
    <name type="common">Rice weevil</name>
    <name type="synonym">Curculio oryzae</name>
    <dbReference type="NCBI Taxonomy" id="7048"/>
    <lineage>
        <taxon>Eukaryota</taxon>
        <taxon>Metazoa</taxon>
        <taxon>Ecdysozoa</taxon>
        <taxon>Arthropoda</taxon>
        <taxon>Hexapoda</taxon>
        <taxon>Insecta</taxon>
        <taxon>Pterygota</taxon>
        <taxon>Neoptera</taxon>
        <taxon>Endopterygota</taxon>
        <taxon>Coleoptera</taxon>
        <taxon>Polyphaga</taxon>
        <taxon>Cucujiformia</taxon>
        <taxon>Curculionidae</taxon>
        <taxon>Dryophthorinae</taxon>
        <taxon>Sitophilus</taxon>
    </lineage>
</organism>
<dbReference type="AlphaFoldDB" id="A0A6J2YTX1"/>
<dbReference type="OrthoDB" id="9985779at2759"/>
<dbReference type="CTD" id="42865"/>
<dbReference type="SMART" id="SM00060">
    <property type="entry name" value="FN3"/>
    <property type="match status" value="2"/>
</dbReference>
<feature type="domain" description="Fibronectin type-III" evidence="1">
    <location>
        <begin position="139"/>
        <end position="241"/>
    </location>
</feature>
<dbReference type="InterPro" id="IPR003961">
    <property type="entry name" value="FN3_dom"/>
</dbReference>
<dbReference type="SUPFAM" id="SSF49265">
    <property type="entry name" value="Fibronectin type III"/>
    <property type="match status" value="1"/>
</dbReference>